<dbReference type="Proteomes" id="UP000887576">
    <property type="component" value="Unplaced"/>
</dbReference>
<reference evidence="2" key="1">
    <citation type="submission" date="2022-11" db="UniProtKB">
        <authorList>
            <consortium name="WormBaseParasite"/>
        </authorList>
    </citation>
    <scope>IDENTIFICATION</scope>
</reference>
<name>A0AC34R168_9BILA</name>
<organism evidence="1 2">
    <name type="scientific">Panagrolaimus sp. JU765</name>
    <dbReference type="NCBI Taxonomy" id="591449"/>
    <lineage>
        <taxon>Eukaryota</taxon>
        <taxon>Metazoa</taxon>
        <taxon>Ecdysozoa</taxon>
        <taxon>Nematoda</taxon>
        <taxon>Chromadorea</taxon>
        <taxon>Rhabditida</taxon>
        <taxon>Tylenchina</taxon>
        <taxon>Panagrolaimomorpha</taxon>
        <taxon>Panagrolaimoidea</taxon>
        <taxon>Panagrolaimidae</taxon>
        <taxon>Panagrolaimus</taxon>
    </lineage>
</organism>
<accession>A0AC34R168</accession>
<dbReference type="WBParaSite" id="JU765_v2.g2586.t1">
    <property type="protein sequence ID" value="JU765_v2.g2586.t1"/>
    <property type="gene ID" value="JU765_v2.g2586"/>
</dbReference>
<evidence type="ECO:0000313" key="1">
    <source>
        <dbReference type="Proteomes" id="UP000887576"/>
    </source>
</evidence>
<protein>
    <submittedName>
        <fullName evidence="2">Uncharacterized protein</fullName>
    </submittedName>
</protein>
<sequence length="167" mass="18911">MKAMESVKKLTLHVEANTTAIIKNIVRKLNNVNAFTVAFYEEDDEILQLIASKTNEKNPLKKLLICVRSISKDDLEHLLKNCTFANFASIRLHYRQECIKDVIEGMGKFEISVDKFDHTFYTIKTGVKIIKTPGDDNLAIKIYPNVISNLPGLAVPDFPASEARVMR</sequence>
<proteinExistence type="predicted"/>
<evidence type="ECO:0000313" key="2">
    <source>
        <dbReference type="WBParaSite" id="JU765_v2.g2586.t1"/>
    </source>
</evidence>